<evidence type="ECO:0000313" key="3">
    <source>
        <dbReference type="EMBL" id="GMF40401.1"/>
    </source>
</evidence>
<feature type="compositionally biased region" description="Low complexity" evidence="2">
    <location>
        <begin position="133"/>
        <end position="142"/>
    </location>
</feature>
<keyword evidence="4" id="KW-1185">Reference proteome</keyword>
<dbReference type="EMBL" id="BSXT01001243">
    <property type="protein sequence ID" value="GMF40401.1"/>
    <property type="molecule type" value="Genomic_DNA"/>
</dbReference>
<evidence type="ECO:0000313" key="4">
    <source>
        <dbReference type="Proteomes" id="UP001165121"/>
    </source>
</evidence>
<dbReference type="OrthoDB" id="74799at2759"/>
<accession>A0A9W6XKQ8</accession>
<gene>
    <name evidence="3" type="ORF">Pfra01_001239700</name>
</gene>
<reference evidence="3" key="1">
    <citation type="submission" date="2023-04" db="EMBL/GenBank/DDBJ databases">
        <title>Phytophthora fragariaefolia NBRC 109709.</title>
        <authorList>
            <person name="Ichikawa N."/>
            <person name="Sato H."/>
            <person name="Tonouchi N."/>
        </authorList>
    </citation>
    <scope>NUCLEOTIDE SEQUENCE</scope>
    <source>
        <strain evidence="3">NBRC 109709</strain>
    </source>
</reference>
<feature type="coiled-coil region" evidence="1">
    <location>
        <begin position="218"/>
        <end position="337"/>
    </location>
</feature>
<feature type="compositionally biased region" description="Polar residues" evidence="2">
    <location>
        <begin position="100"/>
        <end position="113"/>
    </location>
</feature>
<feature type="region of interest" description="Disordered" evidence="2">
    <location>
        <begin position="1"/>
        <end position="21"/>
    </location>
</feature>
<evidence type="ECO:0000256" key="2">
    <source>
        <dbReference type="SAM" id="MobiDB-lite"/>
    </source>
</evidence>
<sequence length="553" mass="62663">MYSDDSAASEVESEVDEAFGEAGSEIASEIAESVDVRDPVPELKQQHKQPAHPVKSVVVDTYEEDDNGYSVDFEDDFEEDEEATPSPVPVPKAPSPTRAVISNTRRSAVQSDDASACDYEYDEASFEDESRRSQSQRSLSQSNRVVDLSVRAASPSFRPTLVQEANNDLPGANLAPLPEVRAPVKVLATPTAVALASVAEEDAEAIATMQSKQFSMLLRKMESKFEDEVEELREKNALLTWKERELKASLRRAKGELTMRKARIEKKRRRAADRRREHERAAERVQQELTAAHASVTERDHRIEGLLRELSQIREMLQNVEREKHEAEGRNIVLAEKLQAALGDFHQLTCSFEDAVNAKIECEQRIEELKGVHRIELQVLEHKCQVDVEAARRALADEVAARTAERQTLPEVHQRIVEAEKERFEKLEAALHKQMRELESRTAQEALSHAAELARATEAKHQAEQRAERRIQEEVDRVSQFNVTVNPPALTRRAFGCVLRLRASVRRSTSNDASYWRRWLAQTRALTRSEARWRPEAVSWMLDARSLPTSEPS</sequence>
<dbReference type="AlphaFoldDB" id="A0A9W6XKQ8"/>
<feature type="compositionally biased region" description="Acidic residues" evidence="2">
    <location>
        <begin position="61"/>
        <end position="83"/>
    </location>
</feature>
<comment type="caution">
    <text evidence="3">The sequence shown here is derived from an EMBL/GenBank/DDBJ whole genome shotgun (WGS) entry which is preliminary data.</text>
</comment>
<protein>
    <submittedName>
        <fullName evidence="3">Unnamed protein product</fullName>
    </submittedName>
</protein>
<feature type="coiled-coil region" evidence="1">
    <location>
        <begin position="417"/>
        <end position="473"/>
    </location>
</feature>
<keyword evidence="1" id="KW-0175">Coiled coil</keyword>
<feature type="region of interest" description="Disordered" evidence="2">
    <location>
        <begin position="42"/>
        <end position="145"/>
    </location>
</feature>
<feature type="compositionally biased region" description="Low complexity" evidence="2">
    <location>
        <begin position="1"/>
        <end position="10"/>
    </location>
</feature>
<evidence type="ECO:0000256" key="1">
    <source>
        <dbReference type="SAM" id="Coils"/>
    </source>
</evidence>
<organism evidence="3 4">
    <name type="scientific">Phytophthora fragariaefolia</name>
    <dbReference type="NCBI Taxonomy" id="1490495"/>
    <lineage>
        <taxon>Eukaryota</taxon>
        <taxon>Sar</taxon>
        <taxon>Stramenopiles</taxon>
        <taxon>Oomycota</taxon>
        <taxon>Peronosporomycetes</taxon>
        <taxon>Peronosporales</taxon>
        <taxon>Peronosporaceae</taxon>
        <taxon>Phytophthora</taxon>
    </lineage>
</organism>
<dbReference type="Proteomes" id="UP001165121">
    <property type="component" value="Unassembled WGS sequence"/>
</dbReference>
<name>A0A9W6XKQ8_9STRA</name>
<proteinExistence type="predicted"/>